<proteinExistence type="predicted"/>
<accession>A0A455SZE3</accession>
<dbReference type="InterPro" id="IPR041698">
    <property type="entry name" value="Methyltransf_25"/>
</dbReference>
<dbReference type="GO" id="GO:0016740">
    <property type="term" value="F:transferase activity"/>
    <property type="evidence" value="ECO:0007669"/>
    <property type="project" value="UniProtKB-KW"/>
</dbReference>
<sequence>MGEPTELGGRRRRVQVPVRERALRVEGLVVIDGHRAWRQALAERLQAGGYRLQQTAHFLLAEREHEPRRLLVHFFAPQELDADLGAWFLTELRPAGWLADPEDLARLFAGVIGSCDPRDPTRAWRRYAENTLQRYRALLRAGSAAGPVASPDANSPVTVFASLYRRVWTLLQQEPAGAAGRLLDAGCSFGFLPLLLAEACPGLREIVGLDLRPDAFLIAQQLAEERGWQQIRFVQADLCRADQVAALGQFDTVVALHVLEHFSPAESEQVLSHLLEVTRRRLIIAVPYEEQPEPAYGHRQTFSPAALEELGRRCLQRWGERQGRYWCEECAGGLLVVERGHTSAA</sequence>
<dbReference type="SUPFAM" id="SSF53335">
    <property type="entry name" value="S-adenosyl-L-methionine-dependent methyltransferases"/>
    <property type="match status" value="1"/>
</dbReference>
<evidence type="ECO:0000313" key="3">
    <source>
        <dbReference type="EMBL" id="BBH93060.1"/>
    </source>
</evidence>
<dbReference type="InterPro" id="IPR029063">
    <property type="entry name" value="SAM-dependent_MTases_sf"/>
</dbReference>
<reference evidence="3" key="1">
    <citation type="submission" date="2018-12" db="EMBL/GenBank/DDBJ databases">
        <title>Novel natural products biosynthetic potential of the class Ktedonobacteria.</title>
        <authorList>
            <person name="Zheng Y."/>
            <person name="Saitou A."/>
            <person name="Wang C.M."/>
            <person name="Toyoda A."/>
            <person name="Minakuchi Y."/>
            <person name="Sekiguchi Y."/>
            <person name="Ueda K."/>
            <person name="Takano H."/>
            <person name="Sakai Y."/>
            <person name="Yokota A."/>
            <person name="Yabe S."/>
        </authorList>
    </citation>
    <scope>NUCLEOTIDE SEQUENCE</scope>
    <source>
        <strain evidence="3">A3-2</strain>
    </source>
</reference>
<organism evidence="3">
    <name type="scientific">Thermogemmatispora argillosa</name>
    <dbReference type="NCBI Taxonomy" id="2045280"/>
    <lineage>
        <taxon>Bacteria</taxon>
        <taxon>Bacillati</taxon>
        <taxon>Chloroflexota</taxon>
        <taxon>Ktedonobacteria</taxon>
        <taxon>Thermogemmatisporales</taxon>
        <taxon>Thermogemmatisporaceae</taxon>
        <taxon>Thermogemmatispora</taxon>
    </lineage>
</organism>
<dbReference type="PANTHER" id="PTHR43861">
    <property type="entry name" value="TRANS-ACONITATE 2-METHYLTRANSFERASE-RELATED"/>
    <property type="match status" value="1"/>
</dbReference>
<dbReference type="CDD" id="cd02440">
    <property type="entry name" value="AdoMet_MTases"/>
    <property type="match status" value="1"/>
</dbReference>
<evidence type="ECO:0000256" key="1">
    <source>
        <dbReference type="ARBA" id="ARBA00022679"/>
    </source>
</evidence>
<dbReference type="EMBL" id="AP019377">
    <property type="protein sequence ID" value="BBH93060.1"/>
    <property type="molecule type" value="Genomic_DNA"/>
</dbReference>
<dbReference type="AlphaFoldDB" id="A0A455SZE3"/>
<protein>
    <recommendedName>
        <fullName evidence="2">Methyltransferase domain-containing protein</fullName>
    </recommendedName>
</protein>
<feature type="domain" description="Methyltransferase" evidence="2">
    <location>
        <begin position="183"/>
        <end position="279"/>
    </location>
</feature>
<evidence type="ECO:0000259" key="2">
    <source>
        <dbReference type="Pfam" id="PF13649"/>
    </source>
</evidence>
<dbReference type="Gene3D" id="3.40.50.150">
    <property type="entry name" value="Vaccinia Virus protein VP39"/>
    <property type="match status" value="1"/>
</dbReference>
<name>A0A455SZE3_9CHLR</name>
<dbReference type="Pfam" id="PF13649">
    <property type="entry name" value="Methyltransf_25"/>
    <property type="match status" value="1"/>
</dbReference>
<gene>
    <name evidence="3" type="ORF">KTA_12590</name>
</gene>
<keyword evidence="1" id="KW-0808">Transferase</keyword>